<evidence type="ECO:0000256" key="7">
    <source>
        <dbReference type="ARBA" id="ARBA00047989"/>
    </source>
</evidence>
<evidence type="ECO:0000256" key="6">
    <source>
        <dbReference type="ARBA" id="ARBA00022833"/>
    </source>
</evidence>
<evidence type="ECO:0000256" key="5">
    <source>
        <dbReference type="ARBA" id="ARBA00022801"/>
    </source>
</evidence>
<name>A0AAE3D1F8_9HYPH</name>
<keyword evidence="12" id="KW-1185">Reference proteome</keyword>
<dbReference type="Pfam" id="PF02578">
    <property type="entry name" value="Cu-oxidase_4"/>
    <property type="match status" value="1"/>
</dbReference>
<comment type="catalytic activity">
    <reaction evidence="7">
        <text>adenosine + H2O + H(+) = inosine + NH4(+)</text>
        <dbReference type="Rhea" id="RHEA:24408"/>
        <dbReference type="ChEBI" id="CHEBI:15377"/>
        <dbReference type="ChEBI" id="CHEBI:15378"/>
        <dbReference type="ChEBI" id="CHEBI:16335"/>
        <dbReference type="ChEBI" id="CHEBI:17596"/>
        <dbReference type="ChEBI" id="CHEBI:28938"/>
        <dbReference type="EC" id="3.5.4.4"/>
    </reaction>
    <physiologicalReaction direction="left-to-right" evidence="7">
        <dbReference type="Rhea" id="RHEA:24409"/>
    </physiologicalReaction>
</comment>
<reference evidence="11" key="1">
    <citation type="submission" date="2021-08" db="EMBL/GenBank/DDBJ databases">
        <title>Hoeflea bacterium WL0058 sp. nov., isolated from the sediment.</title>
        <authorList>
            <person name="Wang L."/>
            <person name="Zhang D."/>
        </authorList>
    </citation>
    <scope>NUCLEOTIDE SEQUENCE</scope>
    <source>
        <strain evidence="11">WL0058</strain>
    </source>
</reference>
<evidence type="ECO:0000256" key="2">
    <source>
        <dbReference type="ARBA" id="ARBA00007353"/>
    </source>
</evidence>
<evidence type="ECO:0000256" key="9">
    <source>
        <dbReference type="ARBA" id="ARBA00049893"/>
    </source>
</evidence>
<dbReference type="GO" id="GO:0005507">
    <property type="term" value="F:copper ion binding"/>
    <property type="evidence" value="ECO:0007669"/>
    <property type="project" value="TreeGrafter"/>
</dbReference>
<dbReference type="PANTHER" id="PTHR30616:SF2">
    <property type="entry name" value="PURINE NUCLEOSIDE PHOSPHORYLASE LACC1"/>
    <property type="match status" value="1"/>
</dbReference>
<protein>
    <recommendedName>
        <fullName evidence="10">Purine nucleoside phosphorylase</fullName>
    </recommendedName>
</protein>
<evidence type="ECO:0000256" key="10">
    <source>
        <dbReference type="RuleBase" id="RU361274"/>
    </source>
</evidence>
<dbReference type="EMBL" id="JAICBX010000003">
    <property type="protein sequence ID" value="MBW8638784.1"/>
    <property type="molecule type" value="Genomic_DNA"/>
</dbReference>
<dbReference type="Gene3D" id="3.60.140.10">
    <property type="entry name" value="CNF1/YfiH-like putative cysteine hydrolases"/>
    <property type="match status" value="1"/>
</dbReference>
<comment type="caution">
    <text evidence="11">The sequence shown here is derived from an EMBL/GenBank/DDBJ whole genome shotgun (WGS) entry which is preliminary data.</text>
</comment>
<organism evidence="11 12">
    <name type="scientific">Flavimaribacter sediminis</name>
    <dbReference type="NCBI Taxonomy" id="2865987"/>
    <lineage>
        <taxon>Bacteria</taxon>
        <taxon>Pseudomonadati</taxon>
        <taxon>Pseudomonadota</taxon>
        <taxon>Alphaproteobacteria</taxon>
        <taxon>Hyphomicrobiales</taxon>
        <taxon>Rhizobiaceae</taxon>
        <taxon>Flavimaribacter</taxon>
    </lineage>
</organism>
<keyword evidence="3" id="KW-0808">Transferase</keyword>
<dbReference type="PANTHER" id="PTHR30616">
    <property type="entry name" value="UNCHARACTERIZED PROTEIN YFIH"/>
    <property type="match status" value="1"/>
</dbReference>
<evidence type="ECO:0000256" key="1">
    <source>
        <dbReference type="ARBA" id="ARBA00000553"/>
    </source>
</evidence>
<dbReference type="SUPFAM" id="SSF64438">
    <property type="entry name" value="CNF1/YfiH-like putative cysteine hydrolases"/>
    <property type="match status" value="1"/>
</dbReference>
<dbReference type="GO" id="GO:0016787">
    <property type="term" value="F:hydrolase activity"/>
    <property type="evidence" value="ECO:0007669"/>
    <property type="project" value="UniProtKB-KW"/>
</dbReference>
<dbReference type="InterPro" id="IPR003730">
    <property type="entry name" value="Cu_polyphenol_OxRdtase"/>
</dbReference>
<evidence type="ECO:0000313" key="12">
    <source>
        <dbReference type="Proteomes" id="UP001196509"/>
    </source>
</evidence>
<evidence type="ECO:0000256" key="4">
    <source>
        <dbReference type="ARBA" id="ARBA00022723"/>
    </source>
</evidence>
<dbReference type="InterPro" id="IPR011324">
    <property type="entry name" value="Cytotoxic_necrot_fac-like_cat"/>
</dbReference>
<comment type="catalytic activity">
    <reaction evidence="9">
        <text>S-methyl-5'-thioadenosine + phosphate = 5-(methylsulfanyl)-alpha-D-ribose 1-phosphate + adenine</text>
        <dbReference type="Rhea" id="RHEA:11852"/>
        <dbReference type="ChEBI" id="CHEBI:16708"/>
        <dbReference type="ChEBI" id="CHEBI:17509"/>
        <dbReference type="ChEBI" id="CHEBI:43474"/>
        <dbReference type="ChEBI" id="CHEBI:58533"/>
        <dbReference type="EC" id="2.4.2.28"/>
    </reaction>
    <physiologicalReaction direction="left-to-right" evidence="9">
        <dbReference type="Rhea" id="RHEA:11853"/>
    </physiologicalReaction>
</comment>
<dbReference type="Proteomes" id="UP001196509">
    <property type="component" value="Unassembled WGS sequence"/>
</dbReference>
<evidence type="ECO:0000313" key="11">
    <source>
        <dbReference type="EMBL" id="MBW8638784.1"/>
    </source>
</evidence>
<dbReference type="RefSeq" id="WP_220229515.1">
    <property type="nucleotide sequence ID" value="NZ_JAICBX010000003.1"/>
</dbReference>
<keyword evidence="5" id="KW-0378">Hydrolase</keyword>
<keyword evidence="6" id="KW-0862">Zinc</keyword>
<comment type="similarity">
    <text evidence="2 10">Belongs to the purine nucleoside phosphorylase YfiH/LACC1 family.</text>
</comment>
<evidence type="ECO:0000256" key="3">
    <source>
        <dbReference type="ARBA" id="ARBA00022679"/>
    </source>
</evidence>
<gene>
    <name evidence="11" type="primary">pgeF</name>
    <name evidence="11" type="ORF">K1W69_16430</name>
</gene>
<accession>A0AAE3D1F8</accession>
<proteinExistence type="inferred from homology"/>
<dbReference type="InterPro" id="IPR038371">
    <property type="entry name" value="Cu_polyphenol_OxRdtase_sf"/>
</dbReference>
<comment type="catalytic activity">
    <reaction evidence="1">
        <text>inosine + phosphate = alpha-D-ribose 1-phosphate + hypoxanthine</text>
        <dbReference type="Rhea" id="RHEA:27646"/>
        <dbReference type="ChEBI" id="CHEBI:17368"/>
        <dbReference type="ChEBI" id="CHEBI:17596"/>
        <dbReference type="ChEBI" id="CHEBI:43474"/>
        <dbReference type="ChEBI" id="CHEBI:57720"/>
        <dbReference type="EC" id="2.4.2.1"/>
    </reaction>
    <physiologicalReaction direction="left-to-right" evidence="1">
        <dbReference type="Rhea" id="RHEA:27647"/>
    </physiologicalReaction>
</comment>
<dbReference type="CDD" id="cd16833">
    <property type="entry name" value="YfiH"/>
    <property type="match status" value="1"/>
</dbReference>
<evidence type="ECO:0000256" key="8">
    <source>
        <dbReference type="ARBA" id="ARBA00048968"/>
    </source>
</evidence>
<sequence length="272" mass="29141">MLDLGRPDPIVSDMLEEACSKTAIRHGYFTRIGGTSGGIYRGLNVGLGSDDEPGDVRENRARVCRWFHLPEDSLATLHQIHSTDVVVVDRPMDDMRPKADALVTATPGIVLGVLTADCGPILFADPEARVVGAAHAGWKGALNGVAEATIDAMVSLGARREAIIACLGPSISGANYEVGPEFVDRFLAQGSANAVYFEPSANDGHRMFDLRAFTLDRLATAGVRPVSVGECTYADEDRFFSFRRATHRGEPDYGRQISAISIIDGENHGAAV</sequence>
<dbReference type="AlphaFoldDB" id="A0AAE3D1F8"/>
<comment type="catalytic activity">
    <reaction evidence="8">
        <text>adenosine + phosphate = alpha-D-ribose 1-phosphate + adenine</text>
        <dbReference type="Rhea" id="RHEA:27642"/>
        <dbReference type="ChEBI" id="CHEBI:16335"/>
        <dbReference type="ChEBI" id="CHEBI:16708"/>
        <dbReference type="ChEBI" id="CHEBI:43474"/>
        <dbReference type="ChEBI" id="CHEBI:57720"/>
        <dbReference type="EC" id="2.4.2.1"/>
    </reaction>
    <physiologicalReaction direction="left-to-right" evidence="8">
        <dbReference type="Rhea" id="RHEA:27643"/>
    </physiologicalReaction>
</comment>
<dbReference type="GO" id="GO:0017061">
    <property type="term" value="F:S-methyl-5-thioadenosine phosphorylase activity"/>
    <property type="evidence" value="ECO:0007669"/>
    <property type="project" value="UniProtKB-EC"/>
</dbReference>
<dbReference type="NCBIfam" id="TIGR00726">
    <property type="entry name" value="peptidoglycan editing factor PgeF"/>
    <property type="match status" value="1"/>
</dbReference>
<keyword evidence="4" id="KW-0479">Metal-binding</keyword>